<dbReference type="AlphaFoldDB" id="A0A2V3HQG1"/>
<dbReference type="InterPro" id="IPR002060">
    <property type="entry name" value="Squ/phyt_synthse"/>
</dbReference>
<dbReference type="SFLD" id="SFLDS00005">
    <property type="entry name" value="Isoprenoid_Synthase_Type_I"/>
    <property type="match status" value="1"/>
</dbReference>
<evidence type="ECO:0000313" key="2">
    <source>
        <dbReference type="Proteomes" id="UP000248161"/>
    </source>
</evidence>
<dbReference type="Pfam" id="PF00494">
    <property type="entry name" value="SQS_PSY"/>
    <property type="match status" value="1"/>
</dbReference>
<dbReference type="SUPFAM" id="SSF48576">
    <property type="entry name" value="Terpenoid synthases"/>
    <property type="match status" value="1"/>
</dbReference>
<name>A0A2V3HQG1_9ARCH</name>
<keyword evidence="1" id="KW-0808">Transferase</keyword>
<comment type="caution">
    <text evidence="1">The sequence shown here is derived from an EMBL/GenBank/DDBJ whole genome shotgun (WGS) entry which is preliminary data.</text>
</comment>
<sequence>MSKLINQEIDSLLKETSRSFYLTLRALPSGIRPQVSLLYLLARSSDTIADSKGGSTDQRLQALEHYNERVQGRASTLPDLASLTSLQSNPAEAKLLENAASSVACLEQFSTIDQQRIRQCLDIIISGQSLDLQRFADATDDTIIPLAKEEELDDYTYRVAGSVGEFWTYMSLEHLFEADAAVEARLFETGVRFGKALQLINILRDLPEDLRMGRCYIPSAVLTEHDLEPRDLLEPENIGRFRPLFDGYIDKAAAHLDAAVEYIGLLPHSQFRLRGACMLPVLIGQRTLTLLRTQNVLDAENRIKVLRPEIKQLKSKTMLALLSGRRSQKLLDVNRSA</sequence>
<proteinExistence type="predicted"/>
<evidence type="ECO:0000313" key="1">
    <source>
        <dbReference type="EMBL" id="PXF21069.1"/>
    </source>
</evidence>
<gene>
    <name evidence="1" type="ORF">CXX69_05645</name>
</gene>
<dbReference type="Gene3D" id="1.10.600.10">
    <property type="entry name" value="Farnesyl Diphosphate Synthase"/>
    <property type="match status" value="1"/>
</dbReference>
<dbReference type="PANTHER" id="PTHR31480">
    <property type="entry name" value="BIFUNCTIONAL LYCOPENE CYCLASE/PHYTOENE SYNTHASE"/>
    <property type="match status" value="1"/>
</dbReference>
<protein>
    <submittedName>
        <fullName evidence="1">Farnesyl-diphosphate farnesyltransferase</fullName>
    </submittedName>
</protein>
<reference evidence="1 2" key="1">
    <citation type="journal article" date="2015" name="Nat. Commun.">
        <title>Genomic and transcriptomic evidence for scavenging of diverse organic compounds by widespread deep-sea archaea.</title>
        <authorList>
            <person name="Li M."/>
            <person name="Baker B.J."/>
            <person name="Anantharaman K."/>
            <person name="Jain S."/>
            <person name="Breier J.A."/>
            <person name="Dick G.J."/>
        </authorList>
    </citation>
    <scope>NUCLEOTIDE SEQUENCE [LARGE SCALE GENOMIC DNA]</scope>
    <source>
        <strain evidence="1">Cayman_51_deep</strain>
    </source>
</reference>
<dbReference type="Proteomes" id="UP000248161">
    <property type="component" value="Unassembled WGS sequence"/>
</dbReference>
<dbReference type="InterPro" id="IPR008949">
    <property type="entry name" value="Isoprenoid_synthase_dom_sf"/>
</dbReference>
<accession>A0A2V3HQG1</accession>
<dbReference type="EMBL" id="PSPG01000012">
    <property type="protein sequence ID" value="PXF21069.1"/>
    <property type="molecule type" value="Genomic_DNA"/>
</dbReference>
<dbReference type="GO" id="GO:0016765">
    <property type="term" value="F:transferase activity, transferring alkyl or aryl (other than methyl) groups"/>
    <property type="evidence" value="ECO:0007669"/>
    <property type="project" value="UniProtKB-ARBA"/>
</dbReference>
<organism evidence="1 2">
    <name type="scientific">Candidatus Thalassarchaeum betae</name>
    <dbReference type="NCBI Taxonomy" id="2599289"/>
    <lineage>
        <taxon>Archaea</taxon>
        <taxon>Methanobacteriati</taxon>
        <taxon>Thermoplasmatota</taxon>
        <taxon>Candidatus Poseidoniia</taxon>
        <taxon>Candidatus Poseidoniales</taxon>
        <taxon>Candidatus Thalassarchaeaceae</taxon>
        <taxon>Candidatus Thalassarchaeum</taxon>
    </lineage>
</organism>
<dbReference type="SFLD" id="SFLDG01018">
    <property type="entry name" value="Squalene/Phytoene_Synthase_Lik"/>
    <property type="match status" value="1"/>
</dbReference>